<accession>A0ABQ0T600</accession>
<dbReference type="Proteomes" id="UP000319498">
    <property type="component" value="Unassembled WGS sequence"/>
</dbReference>
<feature type="transmembrane region" description="Helical" evidence="1">
    <location>
        <begin position="109"/>
        <end position="127"/>
    </location>
</feature>
<evidence type="ECO:0000256" key="1">
    <source>
        <dbReference type="SAM" id="Phobius"/>
    </source>
</evidence>
<dbReference type="Pfam" id="PF14209">
    <property type="entry name" value="DUF4321"/>
    <property type="match status" value="1"/>
</dbReference>
<keyword evidence="1" id="KW-0472">Membrane</keyword>
<keyword evidence="1" id="KW-1133">Transmembrane helix</keyword>
<keyword evidence="3" id="KW-1185">Reference proteome</keyword>
<evidence type="ECO:0000313" key="3">
    <source>
        <dbReference type="Proteomes" id="UP000319498"/>
    </source>
</evidence>
<comment type="caution">
    <text evidence="2">The sequence shown here is derived from an EMBL/GenBank/DDBJ whole genome shotgun (WGS) entry which is preliminary data.</text>
</comment>
<organism evidence="2 3">
    <name type="scientific">Brevibacillus formosus</name>
    <dbReference type="NCBI Taxonomy" id="54913"/>
    <lineage>
        <taxon>Bacteria</taxon>
        <taxon>Bacillati</taxon>
        <taxon>Bacillota</taxon>
        <taxon>Bacilli</taxon>
        <taxon>Bacillales</taxon>
        <taxon>Paenibacillaceae</taxon>
        <taxon>Brevibacillus</taxon>
    </lineage>
</organism>
<name>A0ABQ0T600_9BACL</name>
<sequence length="132" mass="15140">MHVYMVFRKVFLQEAFSFYTVTTKSNQGLFRFSPFAKLMFGKKRIPYKKGVGKMGKETLTLVFLLVSGLLFGSIIGEILSPWLPFLTKSKEITWSPAADLEILKYELNFQVKLNLASIGGLALAFWIHRRIK</sequence>
<dbReference type="InterPro" id="IPR025470">
    <property type="entry name" value="DUF4321"/>
</dbReference>
<keyword evidence="1" id="KW-0812">Transmembrane</keyword>
<evidence type="ECO:0000313" key="2">
    <source>
        <dbReference type="EMBL" id="GED58764.1"/>
    </source>
</evidence>
<dbReference type="EMBL" id="BJOL01000016">
    <property type="protein sequence ID" value="GED58764.1"/>
    <property type="molecule type" value="Genomic_DNA"/>
</dbReference>
<evidence type="ECO:0008006" key="4">
    <source>
        <dbReference type="Google" id="ProtNLM"/>
    </source>
</evidence>
<feature type="transmembrane region" description="Helical" evidence="1">
    <location>
        <begin position="58"/>
        <end position="79"/>
    </location>
</feature>
<proteinExistence type="predicted"/>
<protein>
    <recommendedName>
        <fullName evidence="4">DUF4321 domain-containing protein</fullName>
    </recommendedName>
</protein>
<gene>
    <name evidence="2" type="ORF">BFO01nite_28960</name>
</gene>
<reference evidence="2 3" key="1">
    <citation type="submission" date="2019-06" db="EMBL/GenBank/DDBJ databases">
        <title>Whole genome shotgun sequence of Brevibacillus formosus NBRC 15716.</title>
        <authorList>
            <person name="Hosoyama A."/>
            <person name="Uohara A."/>
            <person name="Ohji S."/>
            <person name="Ichikawa N."/>
        </authorList>
    </citation>
    <scope>NUCLEOTIDE SEQUENCE [LARGE SCALE GENOMIC DNA]</scope>
    <source>
        <strain evidence="2 3">NBRC 15716</strain>
    </source>
</reference>